<dbReference type="RefSeq" id="WP_275279795.1">
    <property type="nucleotide sequence ID" value="NZ_CP119108.1"/>
</dbReference>
<keyword evidence="2 4" id="KW-0238">DNA-binding</keyword>
<sequence length="367" mass="41029">MASIQKRPDGMYRARFRGPDGREYSKHFKYKNGSKDEPHLGSAQQWLDEQTTAMRAGTWVDPHTSKMTLGEWLDTWLAGYASKRSGTVKSANVHAALIREKFGSRQLRSLRPSDVKAWMSELSETYATSYVYALHGRLHQVLSDAVHDGVIARNPVGRRTAPRSPRQRPYVATTEQIWALYDALKPGYKNMVLLGAFVGLRIAEMAAADRDDLEDDMFTPSKQYPSEELKTETSKNAIPVPRELSKMIRANAGESRLIPGVFGRGVTPYQLNREWIDARVTVKGLPDGFRVQDLRHYFASLLIASGLDVKVVQHRMRHASATTTLNVYGHMFPDKDESSRAAIAAVLEARKSPQGADPEGSSEILAD</sequence>
<dbReference type="InterPro" id="IPR002104">
    <property type="entry name" value="Integrase_catalytic"/>
</dbReference>
<evidence type="ECO:0000256" key="1">
    <source>
        <dbReference type="ARBA" id="ARBA00008857"/>
    </source>
</evidence>
<dbReference type="InterPro" id="IPR050090">
    <property type="entry name" value="Tyrosine_recombinase_XerCD"/>
</dbReference>
<proteinExistence type="inferred from homology"/>
<dbReference type="PANTHER" id="PTHR30349">
    <property type="entry name" value="PHAGE INTEGRASE-RELATED"/>
    <property type="match status" value="1"/>
</dbReference>
<keyword evidence="3" id="KW-0233">DNA recombination</keyword>
<reference evidence="7 8" key="1">
    <citation type="submission" date="2023-03" db="EMBL/GenBank/DDBJ databases">
        <title>Genome sequence of Microbacterium sp. KACC 23027.</title>
        <authorList>
            <person name="Kim S."/>
            <person name="Heo J."/>
            <person name="Kwon S.-W."/>
        </authorList>
    </citation>
    <scope>NUCLEOTIDE SEQUENCE [LARGE SCALE GENOMIC DNA]</scope>
    <source>
        <strain evidence="7 8">KACC 23027</strain>
    </source>
</reference>
<evidence type="ECO:0000256" key="4">
    <source>
        <dbReference type="PROSITE-ProRule" id="PRU01248"/>
    </source>
</evidence>
<comment type="similarity">
    <text evidence="1">Belongs to the 'phage' integrase family.</text>
</comment>
<dbReference type="InterPro" id="IPR010998">
    <property type="entry name" value="Integrase_recombinase_N"/>
</dbReference>
<evidence type="ECO:0000256" key="2">
    <source>
        <dbReference type="ARBA" id="ARBA00023125"/>
    </source>
</evidence>
<accession>A0ABY8C530</accession>
<feature type="domain" description="Core-binding (CB)" evidence="6">
    <location>
        <begin position="67"/>
        <end position="146"/>
    </location>
</feature>
<dbReference type="Proteomes" id="UP001214553">
    <property type="component" value="Chromosome"/>
</dbReference>
<dbReference type="Gene3D" id="1.10.443.10">
    <property type="entry name" value="Intergrase catalytic core"/>
    <property type="match status" value="1"/>
</dbReference>
<dbReference type="PANTHER" id="PTHR30349:SF64">
    <property type="entry name" value="PROPHAGE INTEGRASE INTD-RELATED"/>
    <property type="match status" value="1"/>
</dbReference>
<dbReference type="PROSITE" id="PS51898">
    <property type="entry name" value="TYR_RECOMBINASE"/>
    <property type="match status" value="1"/>
</dbReference>
<dbReference type="InterPro" id="IPR011010">
    <property type="entry name" value="DNA_brk_join_enz"/>
</dbReference>
<name>A0ABY8C530_9MICO</name>
<gene>
    <name evidence="7" type="ORF">PU630_07785</name>
</gene>
<dbReference type="SUPFAM" id="SSF56349">
    <property type="entry name" value="DNA breaking-rejoining enzymes"/>
    <property type="match status" value="1"/>
</dbReference>
<feature type="domain" description="Tyr recombinase" evidence="5">
    <location>
        <begin position="167"/>
        <end position="341"/>
    </location>
</feature>
<dbReference type="Gene3D" id="1.10.150.130">
    <property type="match status" value="1"/>
</dbReference>
<evidence type="ECO:0000313" key="7">
    <source>
        <dbReference type="EMBL" id="WEG10432.1"/>
    </source>
</evidence>
<dbReference type="Pfam" id="PF00589">
    <property type="entry name" value="Phage_integrase"/>
    <property type="match status" value="1"/>
</dbReference>
<dbReference type="PROSITE" id="PS51900">
    <property type="entry name" value="CB"/>
    <property type="match status" value="1"/>
</dbReference>
<dbReference type="InterPro" id="IPR013762">
    <property type="entry name" value="Integrase-like_cat_sf"/>
</dbReference>
<keyword evidence="8" id="KW-1185">Reference proteome</keyword>
<dbReference type="EMBL" id="CP119108">
    <property type="protein sequence ID" value="WEG10432.1"/>
    <property type="molecule type" value="Genomic_DNA"/>
</dbReference>
<protein>
    <submittedName>
        <fullName evidence="7">Tyrosine-type recombinase/integrase</fullName>
    </submittedName>
</protein>
<organism evidence="7 8">
    <name type="scientific">Microbacterium horticulturae</name>
    <dbReference type="NCBI Taxonomy" id="3028316"/>
    <lineage>
        <taxon>Bacteria</taxon>
        <taxon>Bacillati</taxon>
        <taxon>Actinomycetota</taxon>
        <taxon>Actinomycetes</taxon>
        <taxon>Micrococcales</taxon>
        <taxon>Microbacteriaceae</taxon>
        <taxon>Microbacterium</taxon>
    </lineage>
</organism>
<evidence type="ECO:0000259" key="6">
    <source>
        <dbReference type="PROSITE" id="PS51900"/>
    </source>
</evidence>
<evidence type="ECO:0000313" key="8">
    <source>
        <dbReference type="Proteomes" id="UP001214553"/>
    </source>
</evidence>
<dbReference type="InterPro" id="IPR044068">
    <property type="entry name" value="CB"/>
</dbReference>
<evidence type="ECO:0000256" key="3">
    <source>
        <dbReference type="ARBA" id="ARBA00023172"/>
    </source>
</evidence>
<evidence type="ECO:0000259" key="5">
    <source>
        <dbReference type="PROSITE" id="PS51898"/>
    </source>
</evidence>